<dbReference type="GO" id="GO:0004301">
    <property type="term" value="F:epoxide hydrolase activity"/>
    <property type="evidence" value="ECO:0007669"/>
    <property type="project" value="TreeGrafter"/>
</dbReference>
<keyword evidence="1" id="KW-0378">Hydrolase</keyword>
<dbReference type="SUPFAM" id="SSF53474">
    <property type="entry name" value="alpha/beta-Hydrolases"/>
    <property type="match status" value="1"/>
</dbReference>
<name>A0A8J7KZT5_9ACTN</name>
<evidence type="ECO:0000313" key="4">
    <source>
        <dbReference type="Proteomes" id="UP000622552"/>
    </source>
</evidence>
<evidence type="ECO:0000259" key="2">
    <source>
        <dbReference type="Pfam" id="PF00561"/>
    </source>
</evidence>
<dbReference type="PANTHER" id="PTHR42977:SF3">
    <property type="entry name" value="AB HYDROLASE-1 DOMAIN-CONTAINING PROTEIN"/>
    <property type="match status" value="1"/>
</dbReference>
<dbReference type="PRINTS" id="PR00111">
    <property type="entry name" value="ABHYDROLASE"/>
</dbReference>
<dbReference type="EMBL" id="JADOUF010000001">
    <property type="protein sequence ID" value="MBG6141647.1"/>
    <property type="molecule type" value="Genomic_DNA"/>
</dbReference>
<comment type="caution">
    <text evidence="3">The sequence shown here is derived from an EMBL/GenBank/DDBJ whole genome shotgun (WGS) entry which is preliminary data.</text>
</comment>
<gene>
    <name evidence="3" type="ORF">IW245_007841</name>
</gene>
<dbReference type="InterPro" id="IPR000073">
    <property type="entry name" value="AB_hydrolase_1"/>
</dbReference>
<dbReference type="InterPro" id="IPR029058">
    <property type="entry name" value="AB_hydrolase_fold"/>
</dbReference>
<dbReference type="InterPro" id="IPR051340">
    <property type="entry name" value="Haloalkane_dehalogenase"/>
</dbReference>
<dbReference type="Proteomes" id="UP000622552">
    <property type="component" value="Unassembled WGS sequence"/>
</dbReference>
<protein>
    <submittedName>
        <fullName evidence="3">Pimeloyl-ACP methyl ester carboxylesterase</fullName>
    </submittedName>
</protein>
<proteinExistence type="predicted"/>
<evidence type="ECO:0000256" key="1">
    <source>
        <dbReference type="ARBA" id="ARBA00022801"/>
    </source>
</evidence>
<organism evidence="3 4">
    <name type="scientific">Longispora fulva</name>
    <dbReference type="NCBI Taxonomy" id="619741"/>
    <lineage>
        <taxon>Bacteria</taxon>
        <taxon>Bacillati</taxon>
        <taxon>Actinomycetota</taxon>
        <taxon>Actinomycetes</taxon>
        <taxon>Micromonosporales</taxon>
        <taxon>Micromonosporaceae</taxon>
        <taxon>Longispora</taxon>
    </lineage>
</organism>
<accession>A0A8J7KZT5</accession>
<dbReference type="PANTHER" id="PTHR42977">
    <property type="entry name" value="HYDROLASE-RELATED"/>
    <property type="match status" value="1"/>
</dbReference>
<sequence>MVAHRFVEVDGVRVFYRETGPADAPVLLLLHGFPSASHQFRGLLGALGDRYRLIAPDLPGFGRTETPDGFAFTFERLADITEGFVTALGLDRFSVYGFDYGLPTALRLAGRLPERIAGLVVQNGNAYTEGLSEMAHGLLTATPDQIRPVLEPDGTRGQYLAGAADPAAVDPDSWLLDQHYLDLPGRKDTQVALALDYASNVALYPTWQAWLREHQPPTLVLWGTADPFFLVPGAKAYLADLPDAELHLFDTGHFALEEKLSEIAPLIARFLERTTS</sequence>
<keyword evidence="4" id="KW-1185">Reference proteome</keyword>
<dbReference type="AlphaFoldDB" id="A0A8J7KZT5"/>
<evidence type="ECO:0000313" key="3">
    <source>
        <dbReference type="EMBL" id="MBG6141647.1"/>
    </source>
</evidence>
<dbReference type="Gene3D" id="3.40.50.1820">
    <property type="entry name" value="alpha/beta hydrolase"/>
    <property type="match status" value="1"/>
</dbReference>
<reference evidence="3" key="1">
    <citation type="submission" date="2020-11" db="EMBL/GenBank/DDBJ databases">
        <title>Sequencing the genomes of 1000 actinobacteria strains.</title>
        <authorList>
            <person name="Klenk H.-P."/>
        </authorList>
    </citation>
    <scope>NUCLEOTIDE SEQUENCE</scope>
    <source>
        <strain evidence="3">DSM 45356</strain>
    </source>
</reference>
<dbReference type="Pfam" id="PF00561">
    <property type="entry name" value="Abhydrolase_1"/>
    <property type="match status" value="1"/>
</dbReference>
<dbReference type="RefSeq" id="WP_231399087.1">
    <property type="nucleotide sequence ID" value="NZ_BONS01000013.1"/>
</dbReference>
<feature type="domain" description="AB hydrolase-1" evidence="2">
    <location>
        <begin position="25"/>
        <end position="259"/>
    </location>
</feature>